<gene>
    <name evidence="8" type="ORF">IFE19_17475</name>
</gene>
<comment type="subcellular location">
    <subcellularLocation>
        <location evidence="1">Cell membrane</location>
        <topology evidence="1">Multi-pass membrane protein</topology>
    </subcellularLocation>
</comment>
<feature type="transmembrane region" description="Helical" evidence="7">
    <location>
        <begin position="205"/>
        <end position="229"/>
    </location>
</feature>
<dbReference type="PANTHER" id="PTHR30106">
    <property type="entry name" value="INNER MEMBRANE PROTEIN YEIH-RELATED"/>
    <property type="match status" value="1"/>
</dbReference>
<feature type="transmembrane region" description="Helical" evidence="7">
    <location>
        <begin position="86"/>
        <end position="108"/>
    </location>
</feature>
<feature type="transmembrane region" description="Helical" evidence="7">
    <location>
        <begin position="145"/>
        <end position="167"/>
    </location>
</feature>
<protein>
    <submittedName>
        <fullName evidence="8">Sulfate exporter family transporter</fullName>
    </submittedName>
</protein>
<feature type="transmembrane region" description="Helical" evidence="7">
    <location>
        <begin position="330"/>
        <end position="353"/>
    </location>
</feature>
<dbReference type="PANTHER" id="PTHR30106:SF2">
    <property type="entry name" value="UPF0324 INNER MEMBRANE PROTEIN YEIH"/>
    <property type="match status" value="1"/>
</dbReference>
<comment type="similarity">
    <text evidence="2">Belongs to the UPF0324 family.</text>
</comment>
<evidence type="ECO:0000256" key="2">
    <source>
        <dbReference type="ARBA" id="ARBA00007977"/>
    </source>
</evidence>
<keyword evidence="5 7" id="KW-1133">Transmembrane helix</keyword>
<sequence>MTTAHHSDHAHSLTGPLHAPLRGFARLLPGVVLSAGIGAAAFGLQLIETSLFGHPWVEGLVIAILMGAGLRLFWTPSSVWTPGVQFSAKTLLEVAVALLGATVSGAAVMALGPVLLLAIVGVVVLAIIGGYALGRAFGLPPAMALLVACGNAICGNSAIAAVAPVIEAEGEDVAAAIGFTAVLGIAVVLLVPVVGALMGFDAVKVGVLAGLTVYAVPQVLAAAAPAGLLAVQTGAIVKLVRVLMLGPVCLVLGLMRSGKVEGARRPRLHHMAPWFILVFLVLMGLRSAGLIPEVVLPPLQAGVTAMTLVAMAALGLMVDPRAVARAGPRVAAVAALSALLIGALALATIVLILPA</sequence>
<evidence type="ECO:0000256" key="1">
    <source>
        <dbReference type="ARBA" id="ARBA00004651"/>
    </source>
</evidence>
<evidence type="ECO:0000256" key="7">
    <source>
        <dbReference type="SAM" id="Phobius"/>
    </source>
</evidence>
<evidence type="ECO:0000256" key="5">
    <source>
        <dbReference type="ARBA" id="ARBA00022989"/>
    </source>
</evidence>
<feature type="transmembrane region" description="Helical" evidence="7">
    <location>
        <begin position="114"/>
        <end position="133"/>
    </location>
</feature>
<keyword evidence="6 7" id="KW-0472">Membrane</keyword>
<organism evidence="8 9">
    <name type="scientific">Brevundimonas pondensis</name>
    <dbReference type="NCBI Taxonomy" id="2774189"/>
    <lineage>
        <taxon>Bacteria</taxon>
        <taxon>Pseudomonadati</taxon>
        <taxon>Pseudomonadota</taxon>
        <taxon>Alphaproteobacteria</taxon>
        <taxon>Caulobacterales</taxon>
        <taxon>Caulobacteraceae</taxon>
        <taxon>Brevundimonas</taxon>
    </lineage>
</organism>
<feature type="transmembrane region" description="Helical" evidence="7">
    <location>
        <begin position="27"/>
        <end position="47"/>
    </location>
</feature>
<proteinExistence type="inferred from homology"/>
<dbReference type="Proteomes" id="UP000663942">
    <property type="component" value="Chromosome"/>
</dbReference>
<feature type="transmembrane region" description="Helical" evidence="7">
    <location>
        <begin position="53"/>
        <end position="74"/>
    </location>
</feature>
<reference evidence="8 9" key="1">
    <citation type="submission" date="2020-09" db="EMBL/GenBank/DDBJ databases">
        <title>Brevundimonas sp. LVF1 isolated from an oligotrophic pond in Goettingen, Germany.</title>
        <authorList>
            <person name="Friedrich I."/>
            <person name="Klassen A."/>
            <person name="Neubauer H."/>
            <person name="Schneider D."/>
            <person name="Hertel R."/>
            <person name="Daniel R."/>
        </authorList>
    </citation>
    <scope>NUCLEOTIDE SEQUENCE [LARGE SCALE GENOMIC DNA]</scope>
    <source>
        <strain evidence="8 9">LVF1</strain>
    </source>
</reference>
<feature type="transmembrane region" description="Helical" evidence="7">
    <location>
        <begin position="235"/>
        <end position="254"/>
    </location>
</feature>
<keyword evidence="9" id="KW-1185">Reference proteome</keyword>
<evidence type="ECO:0000313" key="8">
    <source>
        <dbReference type="EMBL" id="QTC87831.1"/>
    </source>
</evidence>
<feature type="transmembrane region" description="Helical" evidence="7">
    <location>
        <begin position="173"/>
        <end position="198"/>
    </location>
</feature>
<evidence type="ECO:0000256" key="3">
    <source>
        <dbReference type="ARBA" id="ARBA00022475"/>
    </source>
</evidence>
<accession>A0ABX7SKY8</accession>
<name>A0ABX7SKY8_9CAUL</name>
<keyword evidence="4 7" id="KW-0812">Transmembrane</keyword>
<evidence type="ECO:0000256" key="4">
    <source>
        <dbReference type="ARBA" id="ARBA00022692"/>
    </source>
</evidence>
<dbReference type="Pfam" id="PF03601">
    <property type="entry name" value="Cons_hypoth698"/>
    <property type="match status" value="1"/>
</dbReference>
<dbReference type="InterPro" id="IPR018383">
    <property type="entry name" value="UPF0324_pro"/>
</dbReference>
<evidence type="ECO:0000313" key="9">
    <source>
        <dbReference type="Proteomes" id="UP000663942"/>
    </source>
</evidence>
<keyword evidence="3" id="KW-1003">Cell membrane</keyword>
<feature type="transmembrane region" description="Helical" evidence="7">
    <location>
        <begin position="298"/>
        <end position="318"/>
    </location>
</feature>
<evidence type="ECO:0000256" key="6">
    <source>
        <dbReference type="ARBA" id="ARBA00023136"/>
    </source>
</evidence>
<dbReference type="RefSeq" id="WP_207824539.1">
    <property type="nucleotide sequence ID" value="NZ_CP062006.1"/>
</dbReference>
<feature type="transmembrane region" description="Helical" evidence="7">
    <location>
        <begin position="274"/>
        <end position="292"/>
    </location>
</feature>
<dbReference type="EMBL" id="CP062006">
    <property type="protein sequence ID" value="QTC87831.1"/>
    <property type="molecule type" value="Genomic_DNA"/>
</dbReference>